<keyword evidence="1" id="KW-1185">Reference proteome</keyword>
<proteinExistence type="predicted"/>
<dbReference type="WBParaSite" id="Gr19_v10_g11351.t1">
    <property type="protein sequence ID" value="Gr19_v10_g11351.t1"/>
    <property type="gene ID" value="Gr19_v10_g11351"/>
</dbReference>
<evidence type="ECO:0000313" key="1">
    <source>
        <dbReference type="Proteomes" id="UP000887572"/>
    </source>
</evidence>
<sequence>MSAANVLFWLRPQMSGPQVSDRKCLISSRPQMSGPQKSGPQMSAPQMWVYPPRFGAHVSAPKFETL</sequence>
<name>A0A914GXQ4_GLORO</name>
<dbReference type="AlphaFoldDB" id="A0A914GXQ4"/>
<reference evidence="2" key="1">
    <citation type="submission" date="2022-11" db="UniProtKB">
        <authorList>
            <consortium name="WormBaseParasite"/>
        </authorList>
    </citation>
    <scope>IDENTIFICATION</scope>
</reference>
<protein>
    <submittedName>
        <fullName evidence="2">Uncharacterized protein</fullName>
    </submittedName>
</protein>
<organism evidence="1 2">
    <name type="scientific">Globodera rostochiensis</name>
    <name type="common">Golden nematode worm</name>
    <name type="synonym">Heterodera rostochiensis</name>
    <dbReference type="NCBI Taxonomy" id="31243"/>
    <lineage>
        <taxon>Eukaryota</taxon>
        <taxon>Metazoa</taxon>
        <taxon>Ecdysozoa</taxon>
        <taxon>Nematoda</taxon>
        <taxon>Chromadorea</taxon>
        <taxon>Rhabditida</taxon>
        <taxon>Tylenchina</taxon>
        <taxon>Tylenchomorpha</taxon>
        <taxon>Tylenchoidea</taxon>
        <taxon>Heteroderidae</taxon>
        <taxon>Heteroderinae</taxon>
        <taxon>Globodera</taxon>
    </lineage>
</organism>
<evidence type="ECO:0000313" key="2">
    <source>
        <dbReference type="WBParaSite" id="Gr19_v10_g11351.t1"/>
    </source>
</evidence>
<accession>A0A914GXQ4</accession>
<dbReference type="Proteomes" id="UP000887572">
    <property type="component" value="Unplaced"/>
</dbReference>